<gene>
    <name evidence="3" type="ORF">CEG18_11525</name>
</gene>
<name>A0A2D0ADM4_PSENT</name>
<dbReference type="AlphaFoldDB" id="A0A2D0ADM4"/>
<dbReference type="Proteomes" id="UP000198145">
    <property type="component" value="Unassembled WGS sequence"/>
</dbReference>
<accession>A0A2D0ADM4</accession>
<proteinExistence type="predicted"/>
<keyword evidence="1" id="KW-0812">Transmembrane</keyword>
<dbReference type="eggNOG" id="COG4961">
    <property type="taxonomic scope" value="Bacteria"/>
</dbReference>
<feature type="domain" description="TadE-like" evidence="2">
    <location>
        <begin position="12"/>
        <end position="54"/>
    </location>
</feature>
<dbReference type="Pfam" id="PF07811">
    <property type="entry name" value="TadE"/>
    <property type="match status" value="1"/>
</dbReference>
<keyword evidence="1" id="KW-1133">Transmembrane helix</keyword>
<protein>
    <submittedName>
        <fullName evidence="3">Pilus assembly protein</fullName>
    </submittedName>
</protein>
<dbReference type="RefSeq" id="WP_017519373.1">
    <property type="nucleotide sequence ID" value="NZ_CP189774.1"/>
</dbReference>
<reference evidence="3 4" key="1">
    <citation type="submission" date="2017-06" db="EMBL/GenBank/DDBJ databases">
        <title>Draft genome of Pseudomonas nitroreducens DF05.</title>
        <authorList>
            <person name="Iyer R."/>
        </authorList>
    </citation>
    <scope>NUCLEOTIDE SEQUENCE [LARGE SCALE GENOMIC DNA]</scope>
    <source>
        <strain evidence="3 4">DF05</strain>
    </source>
</reference>
<keyword evidence="1" id="KW-0472">Membrane</keyword>
<dbReference type="STRING" id="46680.GCA_000807755_02745"/>
<dbReference type="InterPro" id="IPR012495">
    <property type="entry name" value="TadE-like_dom"/>
</dbReference>
<feature type="transmembrane region" description="Helical" evidence="1">
    <location>
        <begin position="12"/>
        <end position="33"/>
    </location>
</feature>
<organism evidence="3 4">
    <name type="scientific">Pseudomonas nitroreducens</name>
    <dbReference type="NCBI Taxonomy" id="46680"/>
    <lineage>
        <taxon>Bacteria</taxon>
        <taxon>Pseudomonadati</taxon>
        <taxon>Pseudomonadota</taxon>
        <taxon>Gammaproteobacteria</taxon>
        <taxon>Pseudomonadales</taxon>
        <taxon>Pseudomonadaceae</taxon>
        <taxon>Pseudomonas</taxon>
    </lineage>
</organism>
<evidence type="ECO:0000313" key="4">
    <source>
        <dbReference type="Proteomes" id="UP000198145"/>
    </source>
</evidence>
<sequence length="156" mass="16362">MNGVGGRGKQRGAVAIEFAGVFILFFAVLYGLLGYCVPLLMLQSFNDAAAAGARVAVSVNPQAPGGYNAALKAAVDSAVTQRLSWMPVSWRNGCYGGQFMDTPTTESVSGRDYTRVRVCVSYPYSTSPIVPLLTLPGIGTVPRLPDVLSGTASVLL</sequence>
<evidence type="ECO:0000259" key="2">
    <source>
        <dbReference type="Pfam" id="PF07811"/>
    </source>
</evidence>
<evidence type="ECO:0000313" key="3">
    <source>
        <dbReference type="EMBL" id="OWP50182.1"/>
    </source>
</evidence>
<evidence type="ECO:0000256" key="1">
    <source>
        <dbReference type="SAM" id="Phobius"/>
    </source>
</evidence>
<comment type="caution">
    <text evidence="3">The sequence shown here is derived from an EMBL/GenBank/DDBJ whole genome shotgun (WGS) entry which is preliminary data.</text>
</comment>
<dbReference type="EMBL" id="NJBA01000004">
    <property type="protein sequence ID" value="OWP50182.1"/>
    <property type="molecule type" value="Genomic_DNA"/>
</dbReference>